<feature type="coiled-coil region" evidence="3">
    <location>
        <begin position="49"/>
        <end position="83"/>
    </location>
</feature>
<keyword evidence="7" id="KW-1185">Reference proteome</keyword>
<evidence type="ECO:0000256" key="1">
    <source>
        <dbReference type="ARBA" id="ARBA00022737"/>
    </source>
</evidence>
<evidence type="ECO:0000256" key="2">
    <source>
        <dbReference type="ARBA" id="ARBA00023054"/>
    </source>
</evidence>
<keyword evidence="2 3" id="KW-0175">Coiled coil</keyword>
<evidence type="ECO:0000256" key="3">
    <source>
        <dbReference type="SAM" id="Coils"/>
    </source>
</evidence>
<sequence length="450" mass="51171">MNETEKNFKNDVDHTNSSLHDMAIQKRIRSQANEASEKSHLSTLQEYHSDNQNEEMKRLRHAIQRLIADNELKNHQINSLRNALNEQLRSRSHQEDFSKMSQCSDDLNSQIRRLLSEEPYQPMTHSSSYPVRLCSSSYNRMAVQPSSSYTSSLSAAAVYQRCPKSGNRRLYPSITGSCSEHSYRSPPSPAARQLAAELDELRLTDRKSSQNKMYSSVSLSRGLDNKALSTLALPMKKHSLSSVISAVESDDEIVRGGTHHAVSPHVILEKPSKRGRTGSSIRNLLNKLTRSISQEQNTSTSKTGSAIRSTQFAQVTEKFRKVELFPSRSHFNEWRLEQLTEWMKKAGLVQYVAELAKYSVLGIKRALLRKRLNVLLRRIENEIKDSAATWDVQETQKWLDDIGLPQYKEVFLENMIDGVMIVELTATDLAEAALDSLMSKQIFLLLVNQF</sequence>
<reference evidence="6 7" key="1">
    <citation type="submission" date="2013-11" db="EMBL/GenBank/DDBJ databases">
        <title>Draft genome of the bovine lungworm Dictyocaulus viviparus.</title>
        <authorList>
            <person name="Mitreva M."/>
        </authorList>
    </citation>
    <scope>NUCLEOTIDE SEQUENCE [LARGE SCALE GENOMIC DNA]</scope>
    <source>
        <strain evidence="6 7">HannoverDv2000</strain>
    </source>
</reference>
<dbReference type="GO" id="GO:0048786">
    <property type="term" value="C:presynaptic active zone"/>
    <property type="evidence" value="ECO:0007669"/>
    <property type="project" value="TreeGrafter"/>
</dbReference>
<dbReference type="InterPro" id="IPR029515">
    <property type="entry name" value="Liprin"/>
</dbReference>
<proteinExistence type="predicted"/>
<dbReference type="Pfam" id="PF00536">
    <property type="entry name" value="SAM_1"/>
    <property type="match status" value="1"/>
</dbReference>
<organism evidence="6 7">
    <name type="scientific">Dictyocaulus viviparus</name>
    <name type="common">Bovine lungworm</name>
    <dbReference type="NCBI Taxonomy" id="29172"/>
    <lineage>
        <taxon>Eukaryota</taxon>
        <taxon>Metazoa</taxon>
        <taxon>Ecdysozoa</taxon>
        <taxon>Nematoda</taxon>
        <taxon>Chromadorea</taxon>
        <taxon>Rhabditida</taxon>
        <taxon>Rhabditina</taxon>
        <taxon>Rhabditomorpha</taxon>
        <taxon>Strongyloidea</taxon>
        <taxon>Metastrongylidae</taxon>
        <taxon>Dictyocaulus</taxon>
    </lineage>
</organism>
<dbReference type="STRING" id="29172.A0A0D8XJI6"/>
<evidence type="ECO:0000313" key="7">
    <source>
        <dbReference type="Proteomes" id="UP000053766"/>
    </source>
</evidence>
<dbReference type="PANTHER" id="PTHR12587:SF14">
    <property type="entry name" value="AT31531P"/>
    <property type="match status" value="1"/>
</dbReference>
<protein>
    <recommendedName>
        <fullName evidence="5">SAM domain-containing protein</fullName>
    </recommendedName>
</protein>
<dbReference type="AlphaFoldDB" id="A0A0D8XJI6"/>
<evidence type="ECO:0000259" key="5">
    <source>
        <dbReference type="PROSITE" id="PS50105"/>
    </source>
</evidence>
<feature type="domain" description="SAM" evidence="5">
    <location>
        <begin position="390"/>
        <end position="450"/>
    </location>
</feature>
<dbReference type="Gene3D" id="1.10.150.50">
    <property type="entry name" value="Transcription Factor, Ets-1"/>
    <property type="match status" value="1"/>
</dbReference>
<accession>A0A0D8XJI6</accession>
<dbReference type="SUPFAM" id="SSF47769">
    <property type="entry name" value="SAM/Pointed domain"/>
    <property type="match status" value="1"/>
</dbReference>
<dbReference type="OrthoDB" id="6516566at2759"/>
<name>A0A0D8XJI6_DICVI</name>
<dbReference type="PROSITE" id="PS50105">
    <property type="entry name" value="SAM_DOMAIN"/>
    <property type="match status" value="1"/>
</dbReference>
<dbReference type="Proteomes" id="UP000053766">
    <property type="component" value="Unassembled WGS sequence"/>
</dbReference>
<dbReference type="EMBL" id="KN716508">
    <property type="protein sequence ID" value="KJH44004.1"/>
    <property type="molecule type" value="Genomic_DNA"/>
</dbReference>
<evidence type="ECO:0000256" key="4">
    <source>
        <dbReference type="SAM" id="MobiDB-lite"/>
    </source>
</evidence>
<dbReference type="InterPro" id="IPR001660">
    <property type="entry name" value="SAM"/>
</dbReference>
<dbReference type="PANTHER" id="PTHR12587">
    <property type="entry name" value="LAR INTERACTING PROTEIN LIP -RELATED PROTEIN"/>
    <property type="match status" value="1"/>
</dbReference>
<feature type="compositionally biased region" description="Basic and acidic residues" evidence="4">
    <location>
        <begin position="1"/>
        <end position="14"/>
    </location>
</feature>
<evidence type="ECO:0000313" key="6">
    <source>
        <dbReference type="EMBL" id="KJH44004.1"/>
    </source>
</evidence>
<feature type="region of interest" description="Disordered" evidence="4">
    <location>
        <begin position="1"/>
        <end position="22"/>
    </location>
</feature>
<dbReference type="SMART" id="SM00454">
    <property type="entry name" value="SAM"/>
    <property type="match status" value="1"/>
</dbReference>
<reference evidence="7" key="2">
    <citation type="journal article" date="2016" name="Sci. Rep.">
        <title>Dictyocaulus viviparus genome, variome and transcriptome elucidate lungworm biology and support future intervention.</title>
        <authorList>
            <person name="McNulty S.N."/>
            <person name="Strube C."/>
            <person name="Rosa B.A."/>
            <person name="Martin J.C."/>
            <person name="Tyagi R."/>
            <person name="Choi Y.J."/>
            <person name="Wang Q."/>
            <person name="Hallsworth Pepin K."/>
            <person name="Zhang X."/>
            <person name="Ozersky P."/>
            <person name="Wilson R.K."/>
            <person name="Sternberg P.W."/>
            <person name="Gasser R.B."/>
            <person name="Mitreva M."/>
        </authorList>
    </citation>
    <scope>NUCLEOTIDE SEQUENCE [LARGE SCALE GENOMIC DNA]</scope>
    <source>
        <strain evidence="7">HannoverDv2000</strain>
    </source>
</reference>
<dbReference type="GO" id="GO:0007528">
    <property type="term" value="P:neuromuscular junction development"/>
    <property type="evidence" value="ECO:0007669"/>
    <property type="project" value="TreeGrafter"/>
</dbReference>
<gene>
    <name evidence="6" type="ORF">DICVIV_09987</name>
</gene>
<keyword evidence="1" id="KW-0677">Repeat</keyword>
<dbReference type="InterPro" id="IPR013761">
    <property type="entry name" value="SAM/pointed_sf"/>
</dbReference>